<dbReference type="Pfam" id="PF07734">
    <property type="entry name" value="FBA_1"/>
    <property type="match status" value="1"/>
</dbReference>
<accession>A0A8S9L5H4</accession>
<dbReference type="EMBL" id="QGKY02000094">
    <property type="protein sequence ID" value="KAF2602554.1"/>
    <property type="molecule type" value="Genomic_DNA"/>
</dbReference>
<gene>
    <name evidence="3" type="ORF">F2Q70_00025392</name>
</gene>
<keyword evidence="1" id="KW-0812">Transmembrane</keyword>
<sequence>GDLSFEHKYKHTFPNKQVTISQVQHCKGLLLCVLLTGIMVWNMYLREKRWIKPRYFYRPSGWDMFSYVLGYKDNKKNMSCRLKLSRFIDNNDPEYIPVFLV</sequence>
<feature type="transmembrane region" description="Helical" evidence="1">
    <location>
        <begin position="28"/>
        <end position="45"/>
    </location>
</feature>
<proteinExistence type="predicted"/>
<feature type="domain" description="F-box associated beta-propeller type 1" evidence="2">
    <location>
        <begin position="6"/>
        <end position="90"/>
    </location>
</feature>
<evidence type="ECO:0000256" key="1">
    <source>
        <dbReference type="SAM" id="Phobius"/>
    </source>
</evidence>
<evidence type="ECO:0000313" key="3">
    <source>
        <dbReference type="EMBL" id="KAF2602554.1"/>
    </source>
</evidence>
<keyword evidence="1" id="KW-1133">Transmembrane helix</keyword>
<evidence type="ECO:0000259" key="2">
    <source>
        <dbReference type="Pfam" id="PF07734"/>
    </source>
</evidence>
<dbReference type="AlphaFoldDB" id="A0A8S9L5H4"/>
<organism evidence="3">
    <name type="scientific">Brassica cretica</name>
    <name type="common">Mustard</name>
    <dbReference type="NCBI Taxonomy" id="69181"/>
    <lineage>
        <taxon>Eukaryota</taxon>
        <taxon>Viridiplantae</taxon>
        <taxon>Streptophyta</taxon>
        <taxon>Embryophyta</taxon>
        <taxon>Tracheophyta</taxon>
        <taxon>Spermatophyta</taxon>
        <taxon>Magnoliopsida</taxon>
        <taxon>eudicotyledons</taxon>
        <taxon>Gunneridae</taxon>
        <taxon>Pentapetalae</taxon>
        <taxon>rosids</taxon>
        <taxon>malvids</taxon>
        <taxon>Brassicales</taxon>
        <taxon>Brassicaceae</taxon>
        <taxon>Brassiceae</taxon>
        <taxon>Brassica</taxon>
    </lineage>
</organism>
<name>A0A8S9L5H4_BRACR</name>
<protein>
    <recommendedName>
        <fullName evidence="2">F-box associated beta-propeller type 1 domain-containing protein</fullName>
    </recommendedName>
</protein>
<comment type="caution">
    <text evidence="3">The sequence shown here is derived from an EMBL/GenBank/DDBJ whole genome shotgun (WGS) entry which is preliminary data.</text>
</comment>
<reference evidence="3" key="1">
    <citation type="submission" date="2019-12" db="EMBL/GenBank/DDBJ databases">
        <title>Genome sequencing and annotation of Brassica cretica.</title>
        <authorList>
            <person name="Studholme D.J."/>
            <person name="Sarris P.F."/>
        </authorList>
    </citation>
    <scope>NUCLEOTIDE SEQUENCE</scope>
    <source>
        <strain evidence="3">PFS-102/07</strain>
        <tissue evidence="3">Leaf</tissue>
    </source>
</reference>
<dbReference type="InterPro" id="IPR006527">
    <property type="entry name" value="F-box-assoc_dom_typ1"/>
</dbReference>
<feature type="non-terminal residue" evidence="3">
    <location>
        <position position="1"/>
    </location>
</feature>
<keyword evidence="1" id="KW-0472">Membrane</keyword>